<dbReference type="EMBL" id="GGEC01069540">
    <property type="protein sequence ID" value="MBX50024.1"/>
    <property type="molecule type" value="Transcribed_RNA"/>
</dbReference>
<keyword evidence="1" id="KW-0808">Transferase</keyword>
<accession>A0A2P2P5J2</accession>
<dbReference type="AlphaFoldDB" id="A0A2P2P5J2"/>
<proteinExistence type="predicted"/>
<dbReference type="GO" id="GO:0016740">
    <property type="term" value="F:transferase activity"/>
    <property type="evidence" value="ECO:0007669"/>
    <property type="project" value="UniProtKB-KW"/>
</dbReference>
<protein>
    <submittedName>
        <fullName evidence="1">Glycosyltransferase</fullName>
    </submittedName>
</protein>
<organism evidence="1">
    <name type="scientific">Rhizophora mucronata</name>
    <name type="common">Asiatic mangrove</name>
    <dbReference type="NCBI Taxonomy" id="61149"/>
    <lineage>
        <taxon>Eukaryota</taxon>
        <taxon>Viridiplantae</taxon>
        <taxon>Streptophyta</taxon>
        <taxon>Embryophyta</taxon>
        <taxon>Tracheophyta</taxon>
        <taxon>Spermatophyta</taxon>
        <taxon>Magnoliopsida</taxon>
        <taxon>eudicotyledons</taxon>
        <taxon>Gunneridae</taxon>
        <taxon>Pentapetalae</taxon>
        <taxon>rosids</taxon>
        <taxon>fabids</taxon>
        <taxon>Malpighiales</taxon>
        <taxon>Rhizophoraceae</taxon>
        <taxon>Rhizophora</taxon>
    </lineage>
</organism>
<evidence type="ECO:0000313" key="1">
    <source>
        <dbReference type="EMBL" id="MBX50024.1"/>
    </source>
</evidence>
<sequence length="75" mass="8500">MGLIIKPANDLFVFAASVRPLITVAATLKIQDGSHRVDRRSFTIRKRTQRMGFQLRERVDHNTLALPEPCIVKKG</sequence>
<reference evidence="1" key="1">
    <citation type="submission" date="2018-02" db="EMBL/GenBank/DDBJ databases">
        <title>Rhizophora mucronata_Transcriptome.</title>
        <authorList>
            <person name="Meera S.P."/>
            <person name="Sreeshan A."/>
            <person name="Augustine A."/>
        </authorList>
    </citation>
    <scope>NUCLEOTIDE SEQUENCE</scope>
    <source>
        <tissue evidence="1">Leaf</tissue>
    </source>
</reference>
<name>A0A2P2P5J2_RHIMU</name>